<organism evidence="2 3">
    <name type="scientific">Fusarium austroamericanum</name>
    <dbReference type="NCBI Taxonomy" id="282268"/>
    <lineage>
        <taxon>Eukaryota</taxon>
        <taxon>Fungi</taxon>
        <taxon>Dikarya</taxon>
        <taxon>Ascomycota</taxon>
        <taxon>Pezizomycotina</taxon>
        <taxon>Sordariomycetes</taxon>
        <taxon>Hypocreomycetidae</taxon>
        <taxon>Hypocreales</taxon>
        <taxon>Nectriaceae</taxon>
        <taxon>Fusarium</taxon>
    </lineage>
</organism>
<evidence type="ECO:0000313" key="3">
    <source>
        <dbReference type="Proteomes" id="UP000537989"/>
    </source>
</evidence>
<evidence type="ECO:0000256" key="1">
    <source>
        <dbReference type="SAM" id="MobiDB-lite"/>
    </source>
</evidence>
<evidence type="ECO:0000313" key="2">
    <source>
        <dbReference type="EMBL" id="KAF5235259.1"/>
    </source>
</evidence>
<dbReference type="EMBL" id="JAAMOD010000206">
    <property type="protein sequence ID" value="KAF5235259.1"/>
    <property type="molecule type" value="Genomic_DNA"/>
</dbReference>
<comment type="caution">
    <text evidence="2">The sequence shown here is derived from an EMBL/GenBank/DDBJ whole genome shotgun (WGS) entry which is preliminary data.</text>
</comment>
<protein>
    <submittedName>
        <fullName evidence="2">Uncharacterized protein</fullName>
    </submittedName>
</protein>
<dbReference type="AlphaFoldDB" id="A0AAN5Z946"/>
<reference evidence="2 3" key="1">
    <citation type="submission" date="2020-02" db="EMBL/GenBank/DDBJ databases">
        <title>Identification and distribution of gene clusters putatively required for synthesis of sphingolipid metabolism inhibitors in phylogenetically diverse species of the filamentous fungus Fusarium.</title>
        <authorList>
            <person name="Kim H.-S."/>
            <person name="Busman M."/>
            <person name="Brown D.W."/>
            <person name="Divon H."/>
            <person name="Uhlig S."/>
            <person name="Proctor R.H."/>
        </authorList>
    </citation>
    <scope>NUCLEOTIDE SEQUENCE [LARGE SCALE GENOMIC DNA]</scope>
    <source>
        <strain evidence="2 3">NRRL 2903</strain>
    </source>
</reference>
<sequence>MPNSLNKRRWLSMISSKGGVTPAPATRSRPSYRKCSSPGFSNPGILITTLSRFLSLLERSSQLQPESCSFTTLWRDSLGATVNGDHVRLDDGMTMEKAIAKACINFDQAEKSRVQGYNTALIIALARARIIAFAKAGTVQLPVVAEDLRINHRLNQCILISDNFNKFATMMINVGSLLQRANIGQADSLFPDCTMSPTDQSNDRLQRPILHLEFKTYHHCHYYLYTHSFLPYLEEPSERFLKNTESYGTSPNSGFNTRFAASPSPPWSTLSDAMVILFKNELKAMYFEQTAMELRRTEEYRYKWFGCCDPPLAKRNQGAPVLTDRNSIIDFFNKEVMLYIDVDVMRRPIEEFHFPLLGRYLYRTWFRQHDGRPPFQSGGFIVKPMLLQEPLQTDLVQLSTYHTELSKFLSQSLDDLVAFDCYRQPGDTSPSLCPPTQSFRDHGYFMCPLFKALYVVYHNQFDDHDYLDEPMDRREYEKIDDYRQRFIGWQKSNESVLLVRTGNDSHLSSPISFLPLFQSGLAFNVNRPDYQDEPEPTVVRVKLETALQFIADLLKKEEATPEIQRCIQEQDEGC</sequence>
<dbReference type="Proteomes" id="UP000537989">
    <property type="component" value="Unassembled WGS sequence"/>
</dbReference>
<accession>A0AAN5Z946</accession>
<feature type="region of interest" description="Disordered" evidence="1">
    <location>
        <begin position="16"/>
        <end position="37"/>
    </location>
</feature>
<gene>
    <name evidence="2" type="ORF">FAUST_7224</name>
</gene>
<keyword evidence="3" id="KW-1185">Reference proteome</keyword>
<name>A0AAN5Z946_FUSAU</name>
<proteinExistence type="predicted"/>